<evidence type="ECO:0000256" key="6">
    <source>
        <dbReference type="RuleBase" id="RU000682"/>
    </source>
</evidence>
<name>A0A9P1I904_9PELO</name>
<dbReference type="EMBL" id="CANHGI010000002">
    <property type="protein sequence ID" value="CAI5440599.1"/>
    <property type="molecule type" value="Genomic_DNA"/>
</dbReference>
<keyword evidence="3 5" id="KW-0371">Homeobox</keyword>
<evidence type="ECO:0000256" key="5">
    <source>
        <dbReference type="PROSITE-ProRule" id="PRU00108"/>
    </source>
</evidence>
<evidence type="ECO:0000256" key="2">
    <source>
        <dbReference type="ARBA" id="ARBA00023125"/>
    </source>
</evidence>
<dbReference type="GO" id="GO:0000978">
    <property type="term" value="F:RNA polymerase II cis-regulatory region sequence-specific DNA binding"/>
    <property type="evidence" value="ECO:0007669"/>
    <property type="project" value="TreeGrafter"/>
</dbReference>
<feature type="DNA-binding region" description="Homeobox" evidence="5">
    <location>
        <begin position="7"/>
        <end position="66"/>
    </location>
</feature>
<gene>
    <name evidence="8" type="ORF">CAMP_LOCUS3236</name>
</gene>
<keyword evidence="2 5" id="KW-0238">DNA-binding</keyword>
<dbReference type="InterPro" id="IPR000047">
    <property type="entry name" value="HTH_motif"/>
</dbReference>
<comment type="subcellular location">
    <subcellularLocation>
        <location evidence="1 5 6">Nucleus</location>
    </subcellularLocation>
</comment>
<dbReference type="PROSITE" id="PS00027">
    <property type="entry name" value="HOMEOBOX_1"/>
    <property type="match status" value="1"/>
</dbReference>
<dbReference type="Proteomes" id="UP001152747">
    <property type="component" value="Unassembled WGS sequence"/>
</dbReference>
<dbReference type="PROSITE" id="PS50071">
    <property type="entry name" value="HOMEOBOX_2"/>
    <property type="match status" value="1"/>
</dbReference>
<comment type="caution">
    <text evidence="8">The sequence shown here is derived from an EMBL/GenBank/DDBJ whole genome shotgun (WGS) entry which is preliminary data.</text>
</comment>
<dbReference type="PANTHER" id="PTHR24339:SF28">
    <property type="entry name" value="E5-RELATED"/>
    <property type="match status" value="1"/>
</dbReference>
<dbReference type="InterPro" id="IPR017970">
    <property type="entry name" value="Homeobox_CS"/>
</dbReference>
<evidence type="ECO:0000256" key="1">
    <source>
        <dbReference type="ARBA" id="ARBA00004123"/>
    </source>
</evidence>
<dbReference type="AlphaFoldDB" id="A0A9P1I904"/>
<dbReference type="PRINTS" id="PR00031">
    <property type="entry name" value="HTHREPRESSR"/>
</dbReference>
<keyword evidence="9" id="KW-1185">Reference proteome</keyword>
<evidence type="ECO:0000256" key="3">
    <source>
        <dbReference type="ARBA" id="ARBA00023155"/>
    </source>
</evidence>
<dbReference type="InterPro" id="IPR020479">
    <property type="entry name" value="HD_metazoa"/>
</dbReference>
<dbReference type="OrthoDB" id="6159439at2759"/>
<accession>A0A9P1I904</accession>
<proteinExistence type="predicted"/>
<sequence length="71" mass="8862">MIERRKTTRKRTTFTVEQLYVLEHYFGRSQYVGAVERARLSVMLGLEEMQIKIWFQNRRIRWRRDENRRAT</sequence>
<dbReference type="GO" id="GO:0005634">
    <property type="term" value="C:nucleus"/>
    <property type="evidence" value="ECO:0007669"/>
    <property type="project" value="UniProtKB-SubCell"/>
</dbReference>
<dbReference type="GO" id="GO:0000981">
    <property type="term" value="F:DNA-binding transcription factor activity, RNA polymerase II-specific"/>
    <property type="evidence" value="ECO:0007669"/>
    <property type="project" value="InterPro"/>
</dbReference>
<evidence type="ECO:0000256" key="4">
    <source>
        <dbReference type="ARBA" id="ARBA00023242"/>
    </source>
</evidence>
<dbReference type="CDD" id="cd00086">
    <property type="entry name" value="homeodomain"/>
    <property type="match status" value="1"/>
</dbReference>
<evidence type="ECO:0000313" key="9">
    <source>
        <dbReference type="Proteomes" id="UP001152747"/>
    </source>
</evidence>
<dbReference type="PRINTS" id="PR00024">
    <property type="entry name" value="HOMEOBOX"/>
</dbReference>
<evidence type="ECO:0000259" key="7">
    <source>
        <dbReference type="PROSITE" id="PS50071"/>
    </source>
</evidence>
<feature type="domain" description="Homeobox" evidence="7">
    <location>
        <begin position="5"/>
        <end position="65"/>
    </location>
</feature>
<reference evidence="8" key="1">
    <citation type="submission" date="2022-11" db="EMBL/GenBank/DDBJ databases">
        <authorList>
            <person name="Kikuchi T."/>
        </authorList>
    </citation>
    <scope>NUCLEOTIDE SEQUENCE</scope>
    <source>
        <strain evidence="8">PS1010</strain>
    </source>
</reference>
<dbReference type="SUPFAM" id="SSF46689">
    <property type="entry name" value="Homeodomain-like"/>
    <property type="match status" value="1"/>
</dbReference>
<dbReference type="InterPro" id="IPR009057">
    <property type="entry name" value="Homeodomain-like_sf"/>
</dbReference>
<dbReference type="Pfam" id="PF00046">
    <property type="entry name" value="Homeodomain"/>
    <property type="match status" value="1"/>
</dbReference>
<dbReference type="SMART" id="SM00389">
    <property type="entry name" value="HOX"/>
    <property type="match status" value="1"/>
</dbReference>
<dbReference type="InterPro" id="IPR001356">
    <property type="entry name" value="HD"/>
</dbReference>
<evidence type="ECO:0000313" key="8">
    <source>
        <dbReference type="EMBL" id="CAI5440599.1"/>
    </source>
</evidence>
<dbReference type="PANTHER" id="PTHR24339">
    <property type="entry name" value="HOMEOBOX PROTEIN EMX-RELATED"/>
    <property type="match status" value="1"/>
</dbReference>
<dbReference type="Gene3D" id="1.10.10.60">
    <property type="entry name" value="Homeodomain-like"/>
    <property type="match status" value="1"/>
</dbReference>
<protein>
    <recommendedName>
        <fullName evidence="7">Homeobox domain-containing protein</fullName>
    </recommendedName>
</protein>
<keyword evidence="4 5" id="KW-0539">Nucleus</keyword>
<organism evidence="8 9">
    <name type="scientific">Caenorhabditis angaria</name>
    <dbReference type="NCBI Taxonomy" id="860376"/>
    <lineage>
        <taxon>Eukaryota</taxon>
        <taxon>Metazoa</taxon>
        <taxon>Ecdysozoa</taxon>
        <taxon>Nematoda</taxon>
        <taxon>Chromadorea</taxon>
        <taxon>Rhabditida</taxon>
        <taxon>Rhabditina</taxon>
        <taxon>Rhabditomorpha</taxon>
        <taxon>Rhabditoidea</taxon>
        <taxon>Rhabditidae</taxon>
        <taxon>Peloderinae</taxon>
        <taxon>Caenorhabditis</taxon>
    </lineage>
</organism>
<dbReference type="InterPro" id="IPR050877">
    <property type="entry name" value="EMX-VAX-Noto_Homeobox_TFs"/>
</dbReference>